<feature type="domain" description="HTH arsR-type" evidence="5">
    <location>
        <begin position="7"/>
        <end position="101"/>
    </location>
</feature>
<dbReference type="Proteomes" id="UP000557772">
    <property type="component" value="Unassembled WGS sequence"/>
</dbReference>
<dbReference type="CDD" id="cd00158">
    <property type="entry name" value="RHOD"/>
    <property type="match status" value="1"/>
</dbReference>
<dbReference type="EMBL" id="JABENB010000004">
    <property type="protein sequence ID" value="NNG41326.1"/>
    <property type="molecule type" value="Genomic_DNA"/>
</dbReference>
<dbReference type="InterPro" id="IPR001845">
    <property type="entry name" value="HTH_ArsR_DNA-bd_dom"/>
</dbReference>
<dbReference type="Pfam" id="PF01022">
    <property type="entry name" value="HTH_5"/>
    <property type="match status" value="1"/>
</dbReference>
<dbReference type="AlphaFoldDB" id="A0A849AP96"/>
<keyword evidence="2" id="KW-0238">DNA-binding</keyword>
<dbReference type="SMART" id="SM00450">
    <property type="entry name" value="RHOD"/>
    <property type="match status" value="1"/>
</dbReference>
<keyword evidence="1" id="KW-0805">Transcription regulation</keyword>
<dbReference type="InterPro" id="IPR051011">
    <property type="entry name" value="Metal_resp_trans_reg"/>
</dbReference>
<accession>A0A849AP96</accession>
<dbReference type="InterPro" id="IPR011991">
    <property type="entry name" value="ArsR-like_HTH"/>
</dbReference>
<organism evidence="6 7">
    <name type="scientific">Flexivirga aerilata</name>
    <dbReference type="NCBI Taxonomy" id="1656889"/>
    <lineage>
        <taxon>Bacteria</taxon>
        <taxon>Bacillati</taxon>
        <taxon>Actinomycetota</taxon>
        <taxon>Actinomycetes</taxon>
        <taxon>Micrococcales</taxon>
        <taxon>Dermacoccaceae</taxon>
        <taxon>Flexivirga</taxon>
    </lineage>
</organism>
<dbReference type="SUPFAM" id="SSF52821">
    <property type="entry name" value="Rhodanese/Cell cycle control phosphatase"/>
    <property type="match status" value="1"/>
</dbReference>
<evidence type="ECO:0000256" key="2">
    <source>
        <dbReference type="ARBA" id="ARBA00023125"/>
    </source>
</evidence>
<dbReference type="PROSITE" id="PS50987">
    <property type="entry name" value="HTH_ARSR_2"/>
    <property type="match status" value="1"/>
</dbReference>
<dbReference type="CDD" id="cd00090">
    <property type="entry name" value="HTH_ARSR"/>
    <property type="match status" value="1"/>
</dbReference>
<dbReference type="InterPro" id="IPR036390">
    <property type="entry name" value="WH_DNA-bd_sf"/>
</dbReference>
<dbReference type="PANTHER" id="PTHR43132:SF8">
    <property type="entry name" value="HTH-TYPE TRANSCRIPTIONAL REGULATOR KMTR"/>
    <property type="match status" value="1"/>
</dbReference>
<keyword evidence="7" id="KW-1185">Reference proteome</keyword>
<evidence type="ECO:0000313" key="7">
    <source>
        <dbReference type="Proteomes" id="UP000557772"/>
    </source>
</evidence>
<dbReference type="PANTHER" id="PTHR43132">
    <property type="entry name" value="ARSENICAL RESISTANCE OPERON REPRESSOR ARSR-RELATED"/>
    <property type="match status" value="1"/>
</dbReference>
<feature type="domain" description="Rhodanese" evidence="4">
    <location>
        <begin position="132"/>
        <end position="220"/>
    </location>
</feature>
<dbReference type="InterPro" id="IPR036873">
    <property type="entry name" value="Rhodanese-like_dom_sf"/>
</dbReference>
<reference evidence="6 7" key="1">
    <citation type="submission" date="2020-05" db="EMBL/GenBank/DDBJ databases">
        <title>Flexivirga sp. ID2601S isolated from air conditioner.</title>
        <authorList>
            <person name="Kim D.H."/>
        </authorList>
    </citation>
    <scope>NUCLEOTIDE SEQUENCE [LARGE SCALE GENOMIC DNA]</scope>
    <source>
        <strain evidence="6 7">ID2601S</strain>
    </source>
</reference>
<evidence type="ECO:0000256" key="3">
    <source>
        <dbReference type="ARBA" id="ARBA00023163"/>
    </source>
</evidence>
<dbReference type="SUPFAM" id="SSF46785">
    <property type="entry name" value="Winged helix' DNA-binding domain"/>
    <property type="match status" value="1"/>
</dbReference>
<dbReference type="Pfam" id="PF00581">
    <property type="entry name" value="Rhodanese"/>
    <property type="match status" value="1"/>
</dbReference>
<sequence>MEDAVGSRIRLFEELSVVGKAFGSPRRLEIIELLAQSPHSVEEIARALDQRLSTVSAHLQILRASRLVGSRRDGTRVIYRLAGEDVADLFAALGVVARTHSPDVTVARRAYLGAGDDGPEVITRAELMEVLGAPQTTLLDIRPSEEFEQAHLPGAVSMPLEKFSGSLQQLPAGNLIAYCRGAYCLLAHDAVALLTAAGREAKRLEDGILEWRLAGLPLERTAQGV</sequence>
<dbReference type="PRINTS" id="PR00778">
    <property type="entry name" value="HTHARSR"/>
</dbReference>
<dbReference type="Gene3D" id="3.40.250.10">
    <property type="entry name" value="Rhodanese-like domain"/>
    <property type="match status" value="1"/>
</dbReference>
<dbReference type="PROSITE" id="PS50206">
    <property type="entry name" value="RHODANESE_3"/>
    <property type="match status" value="1"/>
</dbReference>
<dbReference type="GO" id="GO:0003700">
    <property type="term" value="F:DNA-binding transcription factor activity"/>
    <property type="evidence" value="ECO:0007669"/>
    <property type="project" value="InterPro"/>
</dbReference>
<dbReference type="InterPro" id="IPR001763">
    <property type="entry name" value="Rhodanese-like_dom"/>
</dbReference>
<evidence type="ECO:0000259" key="4">
    <source>
        <dbReference type="PROSITE" id="PS50206"/>
    </source>
</evidence>
<protein>
    <submittedName>
        <fullName evidence="6">Metalloregulator ArsR/SmtB family transcription factor</fullName>
    </submittedName>
</protein>
<dbReference type="Gene3D" id="1.10.10.10">
    <property type="entry name" value="Winged helix-like DNA-binding domain superfamily/Winged helix DNA-binding domain"/>
    <property type="match status" value="1"/>
</dbReference>
<evidence type="ECO:0000313" key="6">
    <source>
        <dbReference type="EMBL" id="NNG41326.1"/>
    </source>
</evidence>
<evidence type="ECO:0000256" key="1">
    <source>
        <dbReference type="ARBA" id="ARBA00023015"/>
    </source>
</evidence>
<dbReference type="NCBIfam" id="NF033788">
    <property type="entry name" value="HTH_metalloreg"/>
    <property type="match status" value="1"/>
</dbReference>
<dbReference type="InterPro" id="IPR036388">
    <property type="entry name" value="WH-like_DNA-bd_sf"/>
</dbReference>
<dbReference type="GO" id="GO:0003677">
    <property type="term" value="F:DNA binding"/>
    <property type="evidence" value="ECO:0007669"/>
    <property type="project" value="UniProtKB-KW"/>
</dbReference>
<proteinExistence type="predicted"/>
<evidence type="ECO:0000259" key="5">
    <source>
        <dbReference type="PROSITE" id="PS50987"/>
    </source>
</evidence>
<comment type="caution">
    <text evidence="6">The sequence shown here is derived from an EMBL/GenBank/DDBJ whole genome shotgun (WGS) entry which is preliminary data.</text>
</comment>
<keyword evidence="3" id="KW-0804">Transcription</keyword>
<dbReference type="SMART" id="SM00418">
    <property type="entry name" value="HTH_ARSR"/>
    <property type="match status" value="1"/>
</dbReference>
<name>A0A849AP96_9MICO</name>
<gene>
    <name evidence="6" type="ORF">HJ588_18875</name>
</gene>